<evidence type="ECO:0000313" key="2">
    <source>
        <dbReference type="Proteomes" id="UP000243374"/>
    </source>
</evidence>
<dbReference type="GO" id="GO:0051607">
    <property type="term" value="P:defense response to virus"/>
    <property type="evidence" value="ECO:0007669"/>
    <property type="project" value="UniProtKB-KW"/>
</dbReference>
<organism evidence="1 2">
    <name type="scientific">Succinivibrio dextrinosolvens</name>
    <dbReference type="NCBI Taxonomy" id="83771"/>
    <lineage>
        <taxon>Bacteria</taxon>
        <taxon>Pseudomonadati</taxon>
        <taxon>Pseudomonadota</taxon>
        <taxon>Gammaproteobacteria</taxon>
        <taxon>Aeromonadales</taxon>
        <taxon>Succinivibrionaceae</taxon>
        <taxon>Succinivibrio</taxon>
    </lineage>
</organism>
<accession>A0A662Z7T8</accession>
<dbReference type="AlphaFoldDB" id="A0A662Z7T8"/>
<sequence length="553" mass="62349">MKQYVLNLKALDQLVLTDGSSEGMSHQTLDYIPGNMLLGAFVNLWKQLHKGEQTDGNPEFEDLFLNGTVKWGNACPMVGDRTSVPLPLSFQKIKNYSGLPYYGDEDASNCRVFNLLQLDAEDTIKDSAPAEWGLGKDEVIKPKKLDRTFIDPESFCQTAVSHQWNTHVAMDKRMAAEHQMFGYSSVSAGVKFSSTVICCKEERTADLKQLLAAADRLRVGHSRSAGYGNVSCELKGEQDFVEQKLSADTNIHNVFLLSHYTPALSWLSPLEGLKEDLKKYFGDDNLEIVENKLSCGYTDVAGFNSMQKLPRRTRRCISAGSIIQVKTSSTSCKSVCALGAFTAEGFGRFEIDPKVLADKFPRPKPLAMQQDEKTENVKQDPAVNMLVKAVTHRTLSRLAQQKAIEFVSSENMQKFINESPNMMKIGPKASQRGNLRMLLVSKPSSKWREWFDNLLKKDDKLPVVKQWKNSYAKWKGSTANLEVIMKDLLNPEFFRTYGIVNVSEIKESCLATNIDSELDYFYEEFQKLSLLELLKQWDKAARKTTEKQSGETK</sequence>
<evidence type="ECO:0000313" key="1">
    <source>
        <dbReference type="EMBL" id="SFJ95328.1"/>
    </source>
</evidence>
<evidence type="ECO:0008006" key="3">
    <source>
        <dbReference type="Google" id="ProtNLM"/>
    </source>
</evidence>
<dbReference type="Proteomes" id="UP000243374">
    <property type="component" value="Unassembled WGS sequence"/>
</dbReference>
<protein>
    <recommendedName>
        <fullName evidence="3">CRISPR/Cas system CSM-associated protein Csm3, group 7 of RAMP superfamily</fullName>
    </recommendedName>
</protein>
<dbReference type="EMBL" id="FOSF01000009">
    <property type="protein sequence ID" value="SFJ95328.1"/>
    <property type="molecule type" value="Genomic_DNA"/>
</dbReference>
<proteinExistence type="predicted"/>
<reference evidence="1 2" key="1">
    <citation type="submission" date="2016-10" db="EMBL/GenBank/DDBJ databases">
        <authorList>
            <person name="Varghese N."/>
            <person name="Submissions S."/>
        </authorList>
    </citation>
    <scope>NUCLEOTIDE SEQUENCE [LARGE SCALE GENOMIC DNA]</scope>
    <source>
        <strain evidence="1 2">22B</strain>
    </source>
</reference>
<dbReference type="OrthoDB" id="1016065at2"/>
<dbReference type="RefSeq" id="WP_074839721.1">
    <property type="nucleotide sequence ID" value="NZ_CP047056.1"/>
</dbReference>
<keyword evidence="2" id="KW-1185">Reference proteome</keyword>
<name>A0A662Z7T8_9GAMM</name>
<gene>
    <name evidence="1" type="ORF">SAMN04487865_100950</name>
</gene>